<feature type="region of interest" description="Disordered" evidence="7">
    <location>
        <begin position="138"/>
        <end position="159"/>
    </location>
</feature>
<evidence type="ECO:0000256" key="7">
    <source>
        <dbReference type="SAM" id="MobiDB-lite"/>
    </source>
</evidence>
<dbReference type="NCBIfam" id="TIGR00132">
    <property type="entry name" value="gatA"/>
    <property type="match status" value="1"/>
</dbReference>
<feature type="active site" description="Charge relay system" evidence="6">
    <location>
        <position position="154"/>
    </location>
</feature>
<evidence type="ECO:0000256" key="2">
    <source>
        <dbReference type="ARBA" id="ARBA00022741"/>
    </source>
</evidence>
<dbReference type="STRING" id="1503.CLPU_20c00200"/>
<dbReference type="PATRIC" id="fig|1503.3.peg.1280"/>
<evidence type="ECO:0000256" key="3">
    <source>
        <dbReference type="ARBA" id="ARBA00022840"/>
    </source>
</evidence>
<evidence type="ECO:0000256" key="6">
    <source>
        <dbReference type="HAMAP-Rule" id="MF_00120"/>
    </source>
</evidence>
<dbReference type="InterPro" id="IPR023631">
    <property type="entry name" value="Amidase_dom"/>
</dbReference>
<feature type="active site" description="Charge relay system" evidence="6">
    <location>
        <position position="79"/>
    </location>
</feature>
<keyword evidence="2 6" id="KW-0547">Nucleotide-binding</keyword>
<feature type="domain" description="Amidase" evidence="8">
    <location>
        <begin position="24"/>
        <end position="465"/>
    </location>
</feature>
<dbReference type="Pfam" id="PF01425">
    <property type="entry name" value="Amidase"/>
    <property type="match status" value="1"/>
</dbReference>
<accession>A0A0L0W6T6</accession>
<comment type="subunit">
    <text evidence="6">Heterotrimer of A, B and C subunits.</text>
</comment>
<dbReference type="InterPro" id="IPR004412">
    <property type="entry name" value="GatA"/>
</dbReference>
<evidence type="ECO:0000256" key="1">
    <source>
        <dbReference type="ARBA" id="ARBA00022598"/>
    </source>
</evidence>
<dbReference type="EMBL" id="LGSS01000020">
    <property type="protein sequence ID" value="KNF07244.1"/>
    <property type="molecule type" value="Genomic_DNA"/>
</dbReference>
<keyword evidence="4 6" id="KW-0648">Protein biosynthesis</keyword>
<dbReference type="GO" id="GO:0016740">
    <property type="term" value="F:transferase activity"/>
    <property type="evidence" value="ECO:0007669"/>
    <property type="project" value="UniProtKB-KW"/>
</dbReference>
<dbReference type="HAMAP" id="MF_00120">
    <property type="entry name" value="GatA"/>
    <property type="match status" value="1"/>
</dbReference>
<comment type="function">
    <text evidence="5 6">Allows the formation of correctly charged Gln-tRNA(Gln) through the transamidation of misacylated Glu-tRNA(Gln) in organisms which lack glutaminyl-tRNA synthetase. The reaction takes place in the presence of glutamine and ATP through an activated gamma-phospho-Glu-tRNA(Gln).</text>
</comment>
<dbReference type="GO" id="GO:0006412">
    <property type="term" value="P:translation"/>
    <property type="evidence" value="ECO:0007669"/>
    <property type="project" value="UniProtKB-UniRule"/>
</dbReference>
<dbReference type="GO" id="GO:0005524">
    <property type="term" value="F:ATP binding"/>
    <property type="evidence" value="ECO:0007669"/>
    <property type="project" value="UniProtKB-KW"/>
</dbReference>
<comment type="catalytic activity">
    <reaction evidence="6">
        <text>L-glutamyl-tRNA(Gln) + L-glutamine + ATP + H2O = L-glutaminyl-tRNA(Gln) + L-glutamate + ADP + phosphate + H(+)</text>
        <dbReference type="Rhea" id="RHEA:17521"/>
        <dbReference type="Rhea" id="RHEA-COMP:9681"/>
        <dbReference type="Rhea" id="RHEA-COMP:9684"/>
        <dbReference type="ChEBI" id="CHEBI:15377"/>
        <dbReference type="ChEBI" id="CHEBI:15378"/>
        <dbReference type="ChEBI" id="CHEBI:29985"/>
        <dbReference type="ChEBI" id="CHEBI:30616"/>
        <dbReference type="ChEBI" id="CHEBI:43474"/>
        <dbReference type="ChEBI" id="CHEBI:58359"/>
        <dbReference type="ChEBI" id="CHEBI:78520"/>
        <dbReference type="ChEBI" id="CHEBI:78521"/>
        <dbReference type="ChEBI" id="CHEBI:456216"/>
        <dbReference type="EC" id="6.3.5.7"/>
    </reaction>
</comment>
<keyword evidence="1 6" id="KW-0436">Ligase</keyword>
<dbReference type="InterPro" id="IPR000120">
    <property type="entry name" value="Amidase"/>
</dbReference>
<evidence type="ECO:0000259" key="8">
    <source>
        <dbReference type="Pfam" id="PF01425"/>
    </source>
</evidence>
<comment type="similarity">
    <text evidence="6">Belongs to the amidase family. GatA subfamily.</text>
</comment>
<evidence type="ECO:0000313" key="10">
    <source>
        <dbReference type="Proteomes" id="UP000037267"/>
    </source>
</evidence>
<comment type="caution">
    <text evidence="9">The sequence shown here is derived from an EMBL/GenBank/DDBJ whole genome shotgun (WGS) entry which is preliminary data.</text>
</comment>
<dbReference type="InterPro" id="IPR036928">
    <property type="entry name" value="AS_sf"/>
</dbReference>
<dbReference type="Gene3D" id="3.90.1300.10">
    <property type="entry name" value="Amidase signature (AS) domain"/>
    <property type="match status" value="1"/>
</dbReference>
<organism evidence="9 10">
    <name type="scientific">Gottschalkia purinilytica</name>
    <name type="common">Clostridium purinilyticum</name>
    <dbReference type="NCBI Taxonomy" id="1503"/>
    <lineage>
        <taxon>Bacteria</taxon>
        <taxon>Bacillati</taxon>
        <taxon>Bacillota</taxon>
        <taxon>Tissierellia</taxon>
        <taxon>Tissierellales</taxon>
        <taxon>Gottschalkiaceae</taxon>
        <taxon>Gottschalkia</taxon>
    </lineage>
</organism>
<name>A0A0L0W6T6_GOTPU</name>
<dbReference type="PANTHER" id="PTHR11895">
    <property type="entry name" value="TRANSAMIDASE"/>
    <property type="match status" value="1"/>
</dbReference>
<protein>
    <recommendedName>
        <fullName evidence="6">Glutamyl-tRNA(Gln) amidotransferase subunit A</fullName>
        <shortName evidence="6">Glu-ADT subunit A</shortName>
        <ecNumber evidence="6">6.3.5.7</ecNumber>
    </recommendedName>
</protein>
<evidence type="ECO:0000256" key="4">
    <source>
        <dbReference type="ARBA" id="ARBA00022917"/>
    </source>
</evidence>
<evidence type="ECO:0000256" key="5">
    <source>
        <dbReference type="ARBA" id="ARBA00025295"/>
    </source>
</evidence>
<dbReference type="OrthoDB" id="9811471at2"/>
<dbReference type="GO" id="GO:0050567">
    <property type="term" value="F:glutaminyl-tRNA synthase (glutamine-hydrolyzing) activity"/>
    <property type="evidence" value="ECO:0007669"/>
    <property type="project" value="UniProtKB-UniRule"/>
</dbReference>
<reference evidence="10" key="1">
    <citation type="submission" date="2015-07" db="EMBL/GenBank/DDBJ databases">
        <title>Draft genome sequence of the purine-degrading Gottschalkia purinilyticum DSM 1384 (formerly Clostridium purinilyticum).</title>
        <authorList>
            <person name="Poehlein A."/>
            <person name="Schiel-Bengelsdorf B."/>
            <person name="Bengelsdorf F.R."/>
            <person name="Daniel R."/>
            <person name="Duerre P."/>
        </authorList>
    </citation>
    <scope>NUCLEOTIDE SEQUENCE [LARGE SCALE GENOMIC DNA]</scope>
    <source>
        <strain evidence="10">DSM 1384</strain>
    </source>
</reference>
<dbReference type="AlphaFoldDB" id="A0A0L0W6T6"/>
<proteinExistence type="inferred from homology"/>
<dbReference type="PANTHER" id="PTHR11895:SF151">
    <property type="entry name" value="GLUTAMYL-TRNA(GLN) AMIDOTRANSFERASE SUBUNIT A"/>
    <property type="match status" value="1"/>
</dbReference>
<dbReference type="SUPFAM" id="SSF75304">
    <property type="entry name" value="Amidase signature (AS) enzymes"/>
    <property type="match status" value="1"/>
</dbReference>
<keyword evidence="9" id="KW-0808">Transferase</keyword>
<dbReference type="EC" id="6.3.5.7" evidence="6"/>
<keyword evidence="3 6" id="KW-0067">ATP-binding</keyword>
<sequence>MDLTHLTIHDLIDLLRKKEINSQDIVKSYLKRISETESDLNSFISVFEDYAIKRAKQVDDTIIRMKTISDLAGIPCSIKDNIMVEGFKTTCASKMMKDFIAPYDATVSKKLKEDGAIIIGKNNMDEFAMGSSNETSYFNSTKNPVDKSRVPGGSSGGSAASVASRQVLFSIASSTGGSVRQPASYCGVVGLKPTYGLISRYGLVSFASSLDQIGIITKNVEDCAIVLNSVSGNDKFDSTSINREKENYREYLIDNIKGMKIGIPREYFGSEVDERIREKVLEEIMFLERLGANIDEISLPTTEYALSAYYIISLVEASSNLGRFDGIRYGYRSDNYSSIEDLIIKNRSEGFGEEVKKRILIGNYFLSSSNYEKYYEKACKIRTLLKNEYENIFRKYDVLITPTTINLPFKLGSKESNGEYGHILDKLTTPANLVGIPAMTIPCGKIDNLPIGMQIMSNRLNEKAIFKIAYAYEKNKVC</sequence>
<dbReference type="RefSeq" id="WP_050378589.1">
    <property type="nucleotide sequence ID" value="NZ_LGSS01000020.1"/>
</dbReference>
<dbReference type="GO" id="GO:0030956">
    <property type="term" value="C:glutamyl-tRNA(Gln) amidotransferase complex"/>
    <property type="evidence" value="ECO:0007669"/>
    <property type="project" value="InterPro"/>
</dbReference>
<keyword evidence="10" id="KW-1185">Reference proteome</keyword>
<gene>
    <name evidence="6 9" type="primary">gatA</name>
    <name evidence="9" type="ORF">CLPU_20c00200</name>
</gene>
<feature type="active site" description="Acyl-ester intermediate" evidence="6">
    <location>
        <position position="178"/>
    </location>
</feature>
<dbReference type="Proteomes" id="UP000037267">
    <property type="component" value="Unassembled WGS sequence"/>
</dbReference>
<evidence type="ECO:0000313" key="9">
    <source>
        <dbReference type="EMBL" id="KNF07244.1"/>
    </source>
</evidence>